<dbReference type="PANTHER" id="PTHR40050">
    <property type="entry name" value="INNER SPORE COAT PROTEIN H"/>
    <property type="match status" value="1"/>
</dbReference>
<organism evidence="3 4">
    <name type="scientific">Clostridium frigidicarnis</name>
    <dbReference type="NCBI Taxonomy" id="84698"/>
    <lineage>
        <taxon>Bacteria</taxon>
        <taxon>Bacillati</taxon>
        <taxon>Bacillota</taxon>
        <taxon>Clostridia</taxon>
        <taxon>Eubacteriales</taxon>
        <taxon>Clostridiaceae</taxon>
        <taxon>Clostridium</taxon>
    </lineage>
</organism>
<name>A0A1I0W4J2_9CLOT</name>
<accession>A0A1I0W4J2</accession>
<evidence type="ECO:0000256" key="1">
    <source>
        <dbReference type="SAM" id="MobiDB-lite"/>
    </source>
</evidence>
<reference evidence="3 4" key="1">
    <citation type="submission" date="2016-10" db="EMBL/GenBank/DDBJ databases">
        <authorList>
            <person name="de Groot N.N."/>
        </authorList>
    </citation>
    <scope>NUCLEOTIDE SEQUENCE [LARGE SCALE GENOMIC DNA]</scope>
    <source>
        <strain evidence="3 4">DSM 12271</strain>
    </source>
</reference>
<dbReference type="InterPro" id="IPR014867">
    <property type="entry name" value="Spore_coat_CotH_CotH2/3/7"/>
</dbReference>
<keyword evidence="4" id="KW-1185">Reference proteome</keyword>
<dbReference type="Pfam" id="PF08757">
    <property type="entry name" value="CotH"/>
    <property type="match status" value="2"/>
</dbReference>
<dbReference type="AlphaFoldDB" id="A0A1I0W4J2"/>
<gene>
    <name evidence="3" type="ORF">SAMN04488528_10046</name>
</gene>
<feature type="transmembrane region" description="Helical" evidence="2">
    <location>
        <begin position="9"/>
        <end position="29"/>
    </location>
</feature>
<feature type="transmembrane region" description="Helical" evidence="2">
    <location>
        <begin position="604"/>
        <end position="623"/>
    </location>
</feature>
<dbReference type="EMBL" id="FOKI01000004">
    <property type="protein sequence ID" value="SFA83140.1"/>
    <property type="molecule type" value="Genomic_DNA"/>
</dbReference>
<sequence length="630" mass="70895">MKCEKHDKGLLITTTILLIVFVVSMINYLPKKEEDKLVLNSESISTSGEEVLDKDSVMDVNIDISDEDWQWLLENATKEEYKSCNITINGETFNNVGIRPKGNSSLTAVANDDTTDRFSLKIDFGQYIEGQTYHGIEKLALNNNIYDTSNMKEYLSYDLFESLGIATPEYAYSNIKLNNSQWGLYLAVEVIDKNFLQKEFGTSEGNLYKPETMGMGGGNMKNGNNGMMPKQQGDMPQLPEGVNKEDIEKNINNGEGMPQQQGNMPQLPEGVNQEDLEKNINNEERILQQEGNMPQLPEGVNQEGKGENLKNGQGMPNMGKDNGGANLKYSGDSLSDYSTLRESALFKSTTDKEFEKVIDMIKNLNDGTNIENYLDVEEVLKYFAVNTFLVNLDSYSGGMYHNYYLYEKDGVCQIIPWDLNMSFAGFGINEGEKAVNFPIDTPVTGNLEDAPLIGKLLEVDEYKEMYHSYLEKMVSDYANSGVFESKVIKIQNLINDYVKTDPTAFYTYDEYKNSINELITFVNDRTDSIEAQLNGEQPSTEYGTISTNLNLSALGGMNMSKGGNKGQEEKAVDNKEEGQKAPGQNNFKPMDNSKNTNNSFDKKYFIELFAITLISILGIVFTARYKRKRY</sequence>
<proteinExistence type="predicted"/>
<evidence type="ECO:0000313" key="3">
    <source>
        <dbReference type="EMBL" id="SFA83140.1"/>
    </source>
</evidence>
<feature type="compositionally biased region" description="Polar residues" evidence="1">
    <location>
        <begin position="582"/>
        <end position="594"/>
    </location>
</feature>
<dbReference type="STRING" id="84698.SAMN04488528_10046"/>
<feature type="region of interest" description="Disordered" evidence="1">
    <location>
        <begin position="558"/>
        <end position="594"/>
    </location>
</feature>
<keyword evidence="2" id="KW-0812">Transmembrane</keyword>
<dbReference type="Proteomes" id="UP000198619">
    <property type="component" value="Unassembled WGS sequence"/>
</dbReference>
<protein>
    <submittedName>
        <fullName evidence="3">CotH protein</fullName>
    </submittedName>
</protein>
<keyword evidence="2" id="KW-0472">Membrane</keyword>
<dbReference type="RefSeq" id="WP_242948289.1">
    <property type="nucleotide sequence ID" value="NZ_FOKI01000004.1"/>
</dbReference>
<evidence type="ECO:0000313" key="4">
    <source>
        <dbReference type="Proteomes" id="UP000198619"/>
    </source>
</evidence>
<evidence type="ECO:0000256" key="2">
    <source>
        <dbReference type="SAM" id="Phobius"/>
    </source>
</evidence>
<feature type="compositionally biased region" description="Basic and acidic residues" evidence="1">
    <location>
        <begin position="566"/>
        <end position="579"/>
    </location>
</feature>
<keyword evidence="2" id="KW-1133">Transmembrane helix</keyword>
<dbReference type="PANTHER" id="PTHR40050:SF1">
    <property type="entry name" value="INNER SPORE COAT PROTEIN H"/>
    <property type="match status" value="1"/>
</dbReference>